<dbReference type="Gene3D" id="3.40.50.10140">
    <property type="entry name" value="Toll/interleukin-1 receptor homology (TIR) domain"/>
    <property type="match status" value="1"/>
</dbReference>
<evidence type="ECO:0000259" key="1">
    <source>
        <dbReference type="PROSITE" id="PS50104"/>
    </source>
</evidence>
<name>A0A1V1NZV8_9BACT</name>
<dbReference type="GO" id="GO:0007165">
    <property type="term" value="P:signal transduction"/>
    <property type="evidence" value="ECO:0007669"/>
    <property type="project" value="InterPro"/>
</dbReference>
<accession>A0A1V1NZV8</accession>
<dbReference type="Pfam" id="PF13676">
    <property type="entry name" value="TIR_2"/>
    <property type="match status" value="1"/>
</dbReference>
<dbReference type="EMBL" id="ATBP01001056">
    <property type="protein sequence ID" value="ETR68149.1"/>
    <property type="molecule type" value="Genomic_DNA"/>
</dbReference>
<sequence length="103" mass="11640">MNSSNSPVTTHDANHQAFDVFLCHNHEDKKIVKDIAFKLKDKGIKPWLDVWELPPGQPWQEILEQQIEKIHSVAIFIGKKGLVPGRTANFMPLSNNLSNVAAR</sequence>
<protein>
    <recommendedName>
        <fullName evidence="1">TIR domain-containing protein</fullName>
    </recommendedName>
</protein>
<reference evidence="3" key="1">
    <citation type="submission" date="2012-11" db="EMBL/GenBank/DDBJ databases">
        <authorList>
            <person name="Lucero-Rivera Y.E."/>
            <person name="Tovar-Ramirez D."/>
        </authorList>
    </citation>
    <scope>NUCLEOTIDE SEQUENCE [LARGE SCALE GENOMIC DNA]</scope>
    <source>
        <strain evidence="3">Araruama</strain>
    </source>
</reference>
<dbReference type="SUPFAM" id="SSF52200">
    <property type="entry name" value="Toll/Interleukin receptor TIR domain"/>
    <property type="match status" value="1"/>
</dbReference>
<feature type="domain" description="TIR" evidence="1">
    <location>
        <begin position="16"/>
        <end position="103"/>
    </location>
</feature>
<dbReference type="PROSITE" id="PS50104">
    <property type="entry name" value="TIR"/>
    <property type="match status" value="1"/>
</dbReference>
<dbReference type="Proteomes" id="UP000189670">
    <property type="component" value="Unassembled WGS sequence"/>
</dbReference>
<evidence type="ECO:0000313" key="2">
    <source>
        <dbReference type="EMBL" id="ETR68149.1"/>
    </source>
</evidence>
<organism evidence="2 3">
    <name type="scientific">Candidatus Magnetoglobus multicellularis str. Araruama</name>
    <dbReference type="NCBI Taxonomy" id="890399"/>
    <lineage>
        <taxon>Bacteria</taxon>
        <taxon>Pseudomonadati</taxon>
        <taxon>Thermodesulfobacteriota</taxon>
        <taxon>Desulfobacteria</taxon>
        <taxon>Desulfobacterales</taxon>
        <taxon>Desulfobacteraceae</taxon>
        <taxon>Candidatus Magnetoglobus</taxon>
    </lineage>
</organism>
<dbReference type="InterPro" id="IPR000157">
    <property type="entry name" value="TIR_dom"/>
</dbReference>
<dbReference type="AlphaFoldDB" id="A0A1V1NZV8"/>
<gene>
    <name evidence="2" type="ORF">OMM_10825</name>
</gene>
<proteinExistence type="predicted"/>
<evidence type="ECO:0000313" key="3">
    <source>
        <dbReference type="Proteomes" id="UP000189670"/>
    </source>
</evidence>
<comment type="caution">
    <text evidence="2">The sequence shown here is derived from an EMBL/GenBank/DDBJ whole genome shotgun (WGS) entry which is preliminary data.</text>
</comment>
<dbReference type="InterPro" id="IPR035897">
    <property type="entry name" value="Toll_tir_struct_dom_sf"/>
</dbReference>